<feature type="chain" id="PRO_5035721004" evidence="1">
    <location>
        <begin position="18"/>
        <end position="56"/>
    </location>
</feature>
<evidence type="ECO:0000313" key="2">
    <source>
        <dbReference type="EMBL" id="KAG0591996.1"/>
    </source>
</evidence>
<gene>
    <name evidence="2" type="ORF">KC19_1G216900</name>
</gene>
<keyword evidence="1" id="KW-0732">Signal</keyword>
<feature type="signal peptide" evidence="1">
    <location>
        <begin position="1"/>
        <end position="17"/>
    </location>
</feature>
<dbReference type="AlphaFoldDB" id="A0A8T0J9S0"/>
<sequence>MHVLLFILRVFSNIVLGRFESIGVSDYEIEALDAKSNSHAALWFMASISMFYRIRL</sequence>
<protein>
    <submittedName>
        <fullName evidence="2">Uncharacterized protein</fullName>
    </submittedName>
</protein>
<name>A0A8T0J9S0_CERPU</name>
<reference evidence="2" key="1">
    <citation type="submission" date="2020-06" db="EMBL/GenBank/DDBJ databases">
        <title>WGS assembly of Ceratodon purpureus strain R40.</title>
        <authorList>
            <person name="Carey S.B."/>
            <person name="Jenkins J."/>
            <person name="Shu S."/>
            <person name="Lovell J.T."/>
            <person name="Sreedasyam A."/>
            <person name="Maumus F."/>
            <person name="Tiley G.P."/>
            <person name="Fernandez-Pozo N."/>
            <person name="Barry K."/>
            <person name="Chen C."/>
            <person name="Wang M."/>
            <person name="Lipzen A."/>
            <person name="Daum C."/>
            <person name="Saski C.A."/>
            <person name="Payton A.C."/>
            <person name="Mcbreen J.C."/>
            <person name="Conrad R.E."/>
            <person name="Kollar L.M."/>
            <person name="Olsson S."/>
            <person name="Huttunen S."/>
            <person name="Landis J.B."/>
            <person name="Wickett N.J."/>
            <person name="Johnson M.G."/>
            <person name="Rensing S.A."/>
            <person name="Grimwood J."/>
            <person name="Schmutz J."/>
            <person name="Mcdaniel S.F."/>
        </authorList>
    </citation>
    <scope>NUCLEOTIDE SEQUENCE</scope>
    <source>
        <strain evidence="2">R40</strain>
    </source>
</reference>
<evidence type="ECO:0000313" key="3">
    <source>
        <dbReference type="Proteomes" id="UP000822688"/>
    </source>
</evidence>
<dbReference type="EMBL" id="CM026421">
    <property type="protein sequence ID" value="KAG0591996.1"/>
    <property type="molecule type" value="Genomic_DNA"/>
</dbReference>
<keyword evidence="3" id="KW-1185">Reference proteome</keyword>
<evidence type="ECO:0000256" key="1">
    <source>
        <dbReference type="SAM" id="SignalP"/>
    </source>
</evidence>
<comment type="caution">
    <text evidence="2">The sequence shown here is derived from an EMBL/GenBank/DDBJ whole genome shotgun (WGS) entry which is preliminary data.</text>
</comment>
<proteinExistence type="predicted"/>
<accession>A0A8T0J9S0</accession>
<organism evidence="2 3">
    <name type="scientific">Ceratodon purpureus</name>
    <name type="common">Fire moss</name>
    <name type="synonym">Dicranum purpureum</name>
    <dbReference type="NCBI Taxonomy" id="3225"/>
    <lineage>
        <taxon>Eukaryota</taxon>
        <taxon>Viridiplantae</taxon>
        <taxon>Streptophyta</taxon>
        <taxon>Embryophyta</taxon>
        <taxon>Bryophyta</taxon>
        <taxon>Bryophytina</taxon>
        <taxon>Bryopsida</taxon>
        <taxon>Dicranidae</taxon>
        <taxon>Pseudoditrichales</taxon>
        <taxon>Ditrichaceae</taxon>
        <taxon>Ceratodon</taxon>
    </lineage>
</organism>
<dbReference type="Proteomes" id="UP000822688">
    <property type="component" value="Chromosome 1"/>
</dbReference>